<protein>
    <submittedName>
        <fullName evidence="7">Transmembrane protein, putative</fullName>
    </submittedName>
</protein>
<evidence type="ECO:0000256" key="4">
    <source>
        <dbReference type="ARBA" id="ARBA00023136"/>
    </source>
</evidence>
<keyword evidence="2 6" id="KW-0812">Transmembrane</keyword>
<dbReference type="Proteomes" id="UP000051952">
    <property type="component" value="Unassembled WGS sequence"/>
</dbReference>
<dbReference type="SUPFAM" id="SSF144083">
    <property type="entry name" value="Magnesium transport protein CorA, transmembrane region"/>
    <property type="match status" value="1"/>
</dbReference>
<evidence type="ECO:0000256" key="1">
    <source>
        <dbReference type="ARBA" id="ARBA00004141"/>
    </source>
</evidence>
<dbReference type="InterPro" id="IPR045863">
    <property type="entry name" value="CorA_TM1_TM2"/>
</dbReference>
<gene>
    <name evidence="7" type="ORF">BSAL_86560</name>
</gene>
<keyword evidence="8" id="KW-1185">Reference proteome</keyword>
<dbReference type="EMBL" id="CYKH01001061">
    <property type="protein sequence ID" value="CUG81209.1"/>
    <property type="molecule type" value="Genomic_DNA"/>
</dbReference>
<proteinExistence type="predicted"/>
<dbReference type="Gene3D" id="1.20.58.340">
    <property type="entry name" value="Magnesium transport protein CorA, transmembrane region"/>
    <property type="match status" value="1"/>
</dbReference>
<evidence type="ECO:0000256" key="5">
    <source>
        <dbReference type="SAM" id="MobiDB-lite"/>
    </source>
</evidence>
<dbReference type="VEuPathDB" id="TriTrypDB:BSAL_86560"/>
<feature type="region of interest" description="Disordered" evidence="5">
    <location>
        <begin position="190"/>
        <end position="214"/>
    </location>
</feature>
<evidence type="ECO:0000256" key="3">
    <source>
        <dbReference type="ARBA" id="ARBA00022989"/>
    </source>
</evidence>
<keyword evidence="4 6" id="KW-0472">Membrane</keyword>
<comment type="subcellular location">
    <subcellularLocation>
        <location evidence="1">Membrane</location>
        <topology evidence="1">Multi-pass membrane protein</topology>
    </subcellularLocation>
</comment>
<reference evidence="8" key="1">
    <citation type="submission" date="2015-09" db="EMBL/GenBank/DDBJ databases">
        <authorList>
            <consortium name="Pathogen Informatics"/>
        </authorList>
    </citation>
    <scope>NUCLEOTIDE SEQUENCE [LARGE SCALE GENOMIC DNA]</scope>
    <source>
        <strain evidence="8">Lake Konstanz</strain>
    </source>
</reference>
<accession>A0A0S4J490</accession>
<name>A0A0S4J490_BODSA</name>
<keyword evidence="3 6" id="KW-1133">Transmembrane helix</keyword>
<feature type="region of interest" description="Disordered" evidence="5">
    <location>
        <begin position="718"/>
        <end position="743"/>
    </location>
</feature>
<evidence type="ECO:0000256" key="6">
    <source>
        <dbReference type="SAM" id="Phobius"/>
    </source>
</evidence>
<sequence>MTQPTHITFDKTAWGKILDACMERYTGHHSFDADRYALLLEAESEQHQELASPLTLVRLQKQQVFKLLEKCEVQPVGHRVAVYAALHTVQLDEPTPSVVAAASIVSPPKHFIDPISTASSLQVPPLRMGAAPADGPFSGNHSTTNTTTSKIEAMTAEKFAKWIRTASKATIVSRLDDVHVQLLRPNTIGKRVRVGGGKPSAGSPKQPVSNKGGGAFDLDTEFSFPTPRSPNSEGAPSFTWVDVVGTWSTSVAPTTPILAEPPLAFASKFQKLREYYTAPKDALSDERLQRVMLASSPQRGYQTTTPDVSMPRFSSVQHATLESVLRSVEMEYGIELPLSAIARRVQDPNSYKLARENQRTSTTVTSNSTLSKKRITERIRHRIEESVSLNYVNASIFAEDELRDLRAECASFKRCRRSHTSVDETTFMELKERQLQEENKILEELSQQHMFVLRTATAPFGSIGSTAFFAPTGSEQHSDLMKTNHNQLALMFSQYLEQQGKTHANSDAYVEPWVLYVDMKQNLVVTVRPRDTVVIGRIHNNFDACFTHLPFTDFVGIIIEANVLHTQTQVDSMYATLDEVQRFLAPSSVRRVMRGDTSALSETDRLAKERRRKFNVRSYDPTASNCMNRVYFVRAMFVRAVRSVWRKLRRRKTRPRDMTLAALRLLNLVNRQASVFGRTMSDAKRLTEFARVSMCGGCVPQAGGSRMPKQTTIRSTIQHDHSIGGGGGGDRRQPQPPAPRTLVTKRSQCQRRCWDCCLDDNAYEDCLWAQESQRLADETTERCRQLRHLTGELMSLAMALDAETYDENLSVIGFVTALFAPMGYWAANMGVNFRCPLFHDEHGYLATWVVYAIFAWLLTWWFYNRYHTIDIAEVVTRWVRWLGSWTKRKCSRLVRR</sequence>
<evidence type="ECO:0000313" key="8">
    <source>
        <dbReference type="Proteomes" id="UP000051952"/>
    </source>
</evidence>
<feature type="transmembrane region" description="Helical" evidence="6">
    <location>
        <begin position="843"/>
        <end position="863"/>
    </location>
</feature>
<organism evidence="7 8">
    <name type="scientific">Bodo saltans</name>
    <name type="common">Flagellated protozoan</name>
    <dbReference type="NCBI Taxonomy" id="75058"/>
    <lineage>
        <taxon>Eukaryota</taxon>
        <taxon>Discoba</taxon>
        <taxon>Euglenozoa</taxon>
        <taxon>Kinetoplastea</taxon>
        <taxon>Metakinetoplastina</taxon>
        <taxon>Eubodonida</taxon>
        <taxon>Bodonidae</taxon>
        <taxon>Bodo</taxon>
    </lineage>
</organism>
<evidence type="ECO:0000256" key="2">
    <source>
        <dbReference type="ARBA" id="ARBA00022692"/>
    </source>
</evidence>
<dbReference type="AlphaFoldDB" id="A0A0S4J490"/>
<evidence type="ECO:0000313" key="7">
    <source>
        <dbReference type="EMBL" id="CUG81209.1"/>
    </source>
</evidence>
<dbReference type="GO" id="GO:0016020">
    <property type="term" value="C:membrane"/>
    <property type="evidence" value="ECO:0007669"/>
    <property type="project" value="UniProtKB-SubCell"/>
</dbReference>